<proteinExistence type="predicted"/>
<organism evidence="1 2">
    <name type="scientific">Nannocystis pusilla</name>
    <dbReference type="NCBI Taxonomy" id="889268"/>
    <lineage>
        <taxon>Bacteria</taxon>
        <taxon>Pseudomonadati</taxon>
        <taxon>Myxococcota</taxon>
        <taxon>Polyangia</taxon>
        <taxon>Nannocystales</taxon>
        <taxon>Nannocystaceae</taxon>
        <taxon>Nannocystis</taxon>
    </lineage>
</organism>
<dbReference type="EMBL" id="JAIRAU010000019">
    <property type="protein sequence ID" value="MBZ5710680.1"/>
    <property type="molecule type" value="Genomic_DNA"/>
</dbReference>
<dbReference type="RefSeq" id="WP_224192450.1">
    <property type="nucleotide sequence ID" value="NZ_JAIRAU010000019.1"/>
</dbReference>
<dbReference type="InterPro" id="IPR021527">
    <property type="entry name" value="DUF2795"/>
</dbReference>
<name>A0ABS7TR65_9BACT</name>
<sequence length="75" mass="8524">MTRGTGGRSPINVTRHLRGIDFPARKKDLIQQAREDDADDAIIRQLERMPDQEYQDMADVMAAYGQTDEGEESNE</sequence>
<evidence type="ECO:0000313" key="2">
    <source>
        <dbReference type="Proteomes" id="UP001139031"/>
    </source>
</evidence>
<dbReference type="Pfam" id="PF11387">
    <property type="entry name" value="DUF2795"/>
    <property type="match status" value="1"/>
</dbReference>
<keyword evidence="2" id="KW-1185">Reference proteome</keyword>
<dbReference type="Proteomes" id="UP001139031">
    <property type="component" value="Unassembled WGS sequence"/>
</dbReference>
<reference evidence="1" key="1">
    <citation type="submission" date="2021-08" db="EMBL/GenBank/DDBJ databases">
        <authorList>
            <person name="Stevens D.C."/>
        </authorList>
    </citation>
    <scope>NUCLEOTIDE SEQUENCE</scope>
    <source>
        <strain evidence="1">DSM 53165</strain>
    </source>
</reference>
<comment type="caution">
    <text evidence="1">The sequence shown here is derived from an EMBL/GenBank/DDBJ whole genome shotgun (WGS) entry which is preliminary data.</text>
</comment>
<accession>A0ABS7TR65</accession>
<gene>
    <name evidence="1" type="ORF">K7C98_15570</name>
</gene>
<evidence type="ECO:0000313" key="1">
    <source>
        <dbReference type="EMBL" id="MBZ5710680.1"/>
    </source>
</evidence>
<protein>
    <submittedName>
        <fullName evidence="1">DUF2795 domain-containing protein</fullName>
    </submittedName>
</protein>